<dbReference type="Proteomes" id="UP001203761">
    <property type="component" value="Unassembled WGS sequence"/>
</dbReference>
<name>A0ABT0QYR3_9MICO</name>
<dbReference type="PANTHER" id="PTHR32011:SF2">
    <property type="entry name" value="OS08G0472400 PROTEIN"/>
    <property type="match status" value="1"/>
</dbReference>
<reference evidence="1" key="1">
    <citation type="submission" date="2022-02" db="EMBL/GenBank/DDBJ databases">
        <authorList>
            <person name="Lee M."/>
            <person name="Kim S.-J."/>
            <person name="Jung M.-Y."/>
        </authorList>
    </citation>
    <scope>NUCLEOTIDE SEQUENCE</scope>
    <source>
        <strain evidence="1">JHP9</strain>
    </source>
</reference>
<evidence type="ECO:0000313" key="1">
    <source>
        <dbReference type="EMBL" id="MCL6422705.1"/>
    </source>
</evidence>
<gene>
    <name evidence="1" type="ORF">Bequi_04770</name>
</gene>
<sequence>MEERRSDAAKALSAALSSSLVRLDTGLSEFELKSVEDRFGFAFAPDHRLMLSLALPLDDDGRWPDWRREPEQALRKRLQWPVKGLLFDVQHNDLWLAAWGERPSALAEALASAALALEAAPVLAPLCSHRYVPTMPPEAGNPVLSCYQSDIICYGRDLLDWFAREFHGDCSPITEPSRHVPFWSEFLE</sequence>
<dbReference type="EMBL" id="JAKNCJ010000002">
    <property type="protein sequence ID" value="MCL6422705.1"/>
    <property type="molecule type" value="Genomic_DNA"/>
</dbReference>
<dbReference type="RefSeq" id="WP_249736824.1">
    <property type="nucleotide sequence ID" value="NZ_JAKNCJ010000002.1"/>
</dbReference>
<protein>
    <recommendedName>
        <fullName evidence="3">SMI1/KNR4 family protein</fullName>
    </recommendedName>
</protein>
<comment type="caution">
    <text evidence="1">The sequence shown here is derived from an EMBL/GenBank/DDBJ whole genome shotgun (WGS) entry which is preliminary data.</text>
</comment>
<dbReference type="PANTHER" id="PTHR32011">
    <property type="entry name" value="OS08G0472400 PROTEIN"/>
    <property type="match status" value="1"/>
</dbReference>
<organism evidence="1 2">
    <name type="scientific">Brachybacterium equifaecis</name>
    <dbReference type="NCBI Taxonomy" id="2910770"/>
    <lineage>
        <taxon>Bacteria</taxon>
        <taxon>Bacillati</taxon>
        <taxon>Actinomycetota</taxon>
        <taxon>Actinomycetes</taxon>
        <taxon>Micrococcales</taxon>
        <taxon>Dermabacteraceae</taxon>
        <taxon>Brachybacterium</taxon>
    </lineage>
</organism>
<evidence type="ECO:0008006" key="3">
    <source>
        <dbReference type="Google" id="ProtNLM"/>
    </source>
</evidence>
<accession>A0ABT0QYR3</accession>
<evidence type="ECO:0000313" key="2">
    <source>
        <dbReference type="Proteomes" id="UP001203761"/>
    </source>
</evidence>
<keyword evidence="2" id="KW-1185">Reference proteome</keyword>
<proteinExistence type="predicted"/>